<name>A0A0K0EWX0_STRVS</name>
<keyword evidence="1" id="KW-0343">GTPase activation</keyword>
<reference evidence="8" key="1">
    <citation type="submission" date="2014-07" db="EMBL/GenBank/DDBJ databases">
        <authorList>
            <person name="Martin A.A"/>
            <person name="De Silva N."/>
        </authorList>
    </citation>
    <scope>NUCLEOTIDE SEQUENCE</scope>
</reference>
<evidence type="ECO:0000256" key="4">
    <source>
        <dbReference type="ARBA" id="ARBA00022833"/>
    </source>
</evidence>
<dbReference type="WBParaSite" id="SVE_0102400.3">
    <property type="protein sequence ID" value="SVE_0102400.3"/>
    <property type="gene ID" value="SVE_0102400"/>
</dbReference>
<dbReference type="AlphaFoldDB" id="A0A0K0EWX0"/>
<keyword evidence="3 5" id="KW-0863">Zinc-finger</keyword>
<dbReference type="Pfam" id="PF01412">
    <property type="entry name" value="ArfGap"/>
    <property type="match status" value="1"/>
</dbReference>
<dbReference type="STRING" id="75913.A0A0K0EWX0"/>
<evidence type="ECO:0000256" key="1">
    <source>
        <dbReference type="ARBA" id="ARBA00022468"/>
    </source>
</evidence>
<evidence type="ECO:0000256" key="5">
    <source>
        <dbReference type="PROSITE-ProRule" id="PRU00288"/>
    </source>
</evidence>
<reference evidence="9" key="2">
    <citation type="submission" date="2015-08" db="UniProtKB">
        <authorList>
            <consortium name="WormBaseParasite"/>
        </authorList>
    </citation>
    <scope>IDENTIFICATION</scope>
</reference>
<dbReference type="SUPFAM" id="SSF57863">
    <property type="entry name" value="ArfGap/RecO-like zinc finger"/>
    <property type="match status" value="1"/>
</dbReference>
<dbReference type="InterPro" id="IPR001164">
    <property type="entry name" value="ArfGAP_dom"/>
</dbReference>
<dbReference type="CDD" id="cd08831">
    <property type="entry name" value="ArfGap_ArfGap2_3_like"/>
    <property type="match status" value="1"/>
</dbReference>
<proteinExistence type="predicted"/>
<dbReference type="GO" id="GO:0005096">
    <property type="term" value="F:GTPase activator activity"/>
    <property type="evidence" value="ECO:0007669"/>
    <property type="project" value="UniProtKB-KW"/>
</dbReference>
<dbReference type="GO" id="GO:0008270">
    <property type="term" value="F:zinc ion binding"/>
    <property type="evidence" value="ECO:0007669"/>
    <property type="project" value="UniProtKB-KW"/>
</dbReference>
<dbReference type="PRINTS" id="PR00405">
    <property type="entry name" value="REVINTRACTNG"/>
</dbReference>
<dbReference type="PROSITE" id="PS50115">
    <property type="entry name" value="ARFGAP"/>
    <property type="match status" value="1"/>
</dbReference>
<dbReference type="GO" id="GO:0000139">
    <property type="term" value="C:Golgi membrane"/>
    <property type="evidence" value="ECO:0007669"/>
    <property type="project" value="GOC"/>
</dbReference>
<dbReference type="Gene3D" id="1.10.220.150">
    <property type="entry name" value="Arf GTPase activating protein"/>
    <property type="match status" value="1"/>
</dbReference>
<evidence type="ECO:0000259" key="7">
    <source>
        <dbReference type="PROSITE" id="PS50115"/>
    </source>
</evidence>
<accession>A0A0K0EWX0</accession>
<dbReference type="SMART" id="SM00105">
    <property type="entry name" value="ArfGap"/>
    <property type="match status" value="1"/>
</dbReference>
<keyword evidence="4" id="KW-0862">Zinc</keyword>
<keyword evidence="2" id="KW-0479">Metal-binding</keyword>
<evidence type="ECO:0000313" key="9">
    <source>
        <dbReference type="WBParaSite" id="SVE_0102400.3"/>
    </source>
</evidence>
<protein>
    <submittedName>
        <fullName evidence="9">Arf-GAP domain-containing protein</fullName>
    </submittedName>
</protein>
<dbReference type="GO" id="GO:0048205">
    <property type="term" value="P:COPI coating of Golgi vesicle"/>
    <property type="evidence" value="ECO:0007669"/>
    <property type="project" value="TreeGrafter"/>
</dbReference>
<sequence>MLNSFFIYILVMTSETPTAEEIEQILTKLKSQPCNKICFDCNARNPTWATVTYGVFICIDCSAVHRNLGVHVTFVRSTNLDTNWTWHQLRAMQVSGNANATKFFKDHGCETNDIQQKYKSRAATMYRDKVSKMATYAHETCKGKLFIDNADSVAVNDEKEEEEDFFSQEFKPAVPVVDAPKKLIVASKKTENELLDDASAVESQPIKSSLIKKPVKKINLGNKKGLGATKVKTNFTEIEQKAIQAEKDLEASSKFVYDNVEKEEAKKISGRFMMENPEDMKKANEKIIKTASADPKKADVVERLGMGGIQKFGISHNVSSGIHAIKQVGVKPKQPVKSSILESWDTLENHEKGDETAKEDDDFFDTWKEPKKVEKPSYSSRSNYQYDAPSSDEALKKFGNAKSISSDAFFGKNDVDSEMRANLSRFDGATSLGSADLFGNGESQSSSYSYNTHVPDVSDIKDSVRQGMSKVAGKISSLSSTFSSYLNVKIKKTIPQ</sequence>
<keyword evidence="6" id="KW-0732">Signal</keyword>
<evidence type="ECO:0000256" key="3">
    <source>
        <dbReference type="ARBA" id="ARBA00022771"/>
    </source>
</evidence>
<evidence type="ECO:0000313" key="8">
    <source>
        <dbReference type="Proteomes" id="UP000035680"/>
    </source>
</evidence>
<feature type="chain" id="PRO_5005328977" evidence="6">
    <location>
        <begin position="20"/>
        <end position="496"/>
    </location>
</feature>
<evidence type="ECO:0000256" key="6">
    <source>
        <dbReference type="SAM" id="SignalP"/>
    </source>
</evidence>
<feature type="domain" description="Arf-GAP" evidence="7">
    <location>
        <begin position="23"/>
        <end position="140"/>
    </location>
</feature>
<feature type="signal peptide" evidence="6">
    <location>
        <begin position="1"/>
        <end position="19"/>
    </location>
</feature>
<dbReference type="PANTHER" id="PTHR45686">
    <property type="entry name" value="ADP-RIBOSYLATION FACTOR GTPASE ACTIVATING PROTEIN 3, ISOFORM H-RELATED"/>
    <property type="match status" value="1"/>
</dbReference>
<organism evidence="8 9">
    <name type="scientific">Strongyloides venezuelensis</name>
    <name type="common">Threadworm</name>
    <dbReference type="NCBI Taxonomy" id="75913"/>
    <lineage>
        <taxon>Eukaryota</taxon>
        <taxon>Metazoa</taxon>
        <taxon>Ecdysozoa</taxon>
        <taxon>Nematoda</taxon>
        <taxon>Chromadorea</taxon>
        <taxon>Rhabditida</taxon>
        <taxon>Tylenchina</taxon>
        <taxon>Panagrolaimomorpha</taxon>
        <taxon>Strongyloidoidea</taxon>
        <taxon>Strongyloididae</taxon>
        <taxon>Strongyloides</taxon>
    </lineage>
</organism>
<evidence type="ECO:0000256" key="2">
    <source>
        <dbReference type="ARBA" id="ARBA00022723"/>
    </source>
</evidence>
<dbReference type="Proteomes" id="UP000035680">
    <property type="component" value="Unassembled WGS sequence"/>
</dbReference>
<dbReference type="InterPro" id="IPR037278">
    <property type="entry name" value="ARFGAP/RecO"/>
</dbReference>
<dbReference type="FunFam" id="1.10.220.150:FF:000004">
    <property type="entry name" value="Putative ADP-ribosylation factor GTPase-activating protein 2"/>
    <property type="match status" value="1"/>
</dbReference>
<keyword evidence="8" id="KW-1185">Reference proteome</keyword>
<dbReference type="PANTHER" id="PTHR45686:SF4">
    <property type="entry name" value="ADP-RIBOSYLATION FACTOR GTPASE ACTIVATING PROTEIN 3, ISOFORM H"/>
    <property type="match status" value="1"/>
</dbReference>
<dbReference type="InterPro" id="IPR038508">
    <property type="entry name" value="ArfGAP_dom_sf"/>
</dbReference>